<protein>
    <submittedName>
        <fullName evidence="1">Uncharacterized protein</fullName>
    </submittedName>
</protein>
<organism evidence="1 2">
    <name type="scientific">Trichocladium antarcticum</name>
    <dbReference type="NCBI Taxonomy" id="1450529"/>
    <lineage>
        <taxon>Eukaryota</taxon>
        <taxon>Fungi</taxon>
        <taxon>Dikarya</taxon>
        <taxon>Ascomycota</taxon>
        <taxon>Pezizomycotina</taxon>
        <taxon>Sordariomycetes</taxon>
        <taxon>Sordariomycetidae</taxon>
        <taxon>Sordariales</taxon>
        <taxon>Chaetomiaceae</taxon>
        <taxon>Trichocladium</taxon>
    </lineage>
</organism>
<name>A0AAN6UPS0_9PEZI</name>
<dbReference type="Proteomes" id="UP001304895">
    <property type="component" value="Unassembled WGS sequence"/>
</dbReference>
<gene>
    <name evidence="1" type="ORF">BT67DRAFT_188293</name>
</gene>
<proteinExistence type="predicted"/>
<evidence type="ECO:0000313" key="1">
    <source>
        <dbReference type="EMBL" id="KAK4136699.1"/>
    </source>
</evidence>
<keyword evidence="2" id="KW-1185">Reference proteome</keyword>
<comment type="caution">
    <text evidence="1">The sequence shown here is derived from an EMBL/GenBank/DDBJ whole genome shotgun (WGS) entry which is preliminary data.</text>
</comment>
<reference evidence="1" key="1">
    <citation type="journal article" date="2023" name="Mol. Phylogenet. Evol.">
        <title>Genome-scale phylogeny and comparative genomics of the fungal order Sordariales.</title>
        <authorList>
            <person name="Hensen N."/>
            <person name="Bonometti L."/>
            <person name="Westerberg I."/>
            <person name="Brannstrom I.O."/>
            <person name="Guillou S."/>
            <person name="Cros-Aarteil S."/>
            <person name="Calhoun S."/>
            <person name="Haridas S."/>
            <person name="Kuo A."/>
            <person name="Mondo S."/>
            <person name="Pangilinan J."/>
            <person name="Riley R."/>
            <person name="LaButti K."/>
            <person name="Andreopoulos B."/>
            <person name="Lipzen A."/>
            <person name="Chen C."/>
            <person name="Yan M."/>
            <person name="Daum C."/>
            <person name="Ng V."/>
            <person name="Clum A."/>
            <person name="Steindorff A."/>
            <person name="Ohm R.A."/>
            <person name="Martin F."/>
            <person name="Silar P."/>
            <person name="Natvig D.O."/>
            <person name="Lalanne C."/>
            <person name="Gautier V."/>
            <person name="Ament-Velasquez S.L."/>
            <person name="Kruys A."/>
            <person name="Hutchinson M.I."/>
            <person name="Powell A.J."/>
            <person name="Barry K."/>
            <person name="Miller A.N."/>
            <person name="Grigoriev I.V."/>
            <person name="Debuchy R."/>
            <person name="Gladieux P."/>
            <person name="Hiltunen Thoren M."/>
            <person name="Johannesson H."/>
        </authorList>
    </citation>
    <scope>NUCLEOTIDE SEQUENCE</scope>
    <source>
        <strain evidence="1">CBS 123565</strain>
    </source>
</reference>
<evidence type="ECO:0000313" key="2">
    <source>
        <dbReference type="Proteomes" id="UP001304895"/>
    </source>
</evidence>
<sequence>MCGLWKVLWVLQQESPRLPFLISLTLIRVSMCTFSIPPNRDLLRPCSLHKPWWGPNPRPLVAANSQTASLTRTLQLLLLRPLCSCLAQLPTCSFLGPPCRPARS</sequence>
<accession>A0AAN6UPS0</accession>
<dbReference type="AlphaFoldDB" id="A0AAN6UPS0"/>
<dbReference type="EMBL" id="MU853403">
    <property type="protein sequence ID" value="KAK4136699.1"/>
    <property type="molecule type" value="Genomic_DNA"/>
</dbReference>
<reference evidence="1" key="2">
    <citation type="submission" date="2023-05" db="EMBL/GenBank/DDBJ databases">
        <authorList>
            <consortium name="Lawrence Berkeley National Laboratory"/>
            <person name="Steindorff A."/>
            <person name="Hensen N."/>
            <person name="Bonometti L."/>
            <person name="Westerberg I."/>
            <person name="Brannstrom I.O."/>
            <person name="Guillou S."/>
            <person name="Cros-Aarteil S."/>
            <person name="Calhoun S."/>
            <person name="Haridas S."/>
            <person name="Kuo A."/>
            <person name="Mondo S."/>
            <person name="Pangilinan J."/>
            <person name="Riley R."/>
            <person name="Labutti K."/>
            <person name="Andreopoulos B."/>
            <person name="Lipzen A."/>
            <person name="Chen C."/>
            <person name="Yanf M."/>
            <person name="Daum C."/>
            <person name="Ng V."/>
            <person name="Clum A."/>
            <person name="Ohm R."/>
            <person name="Martin F."/>
            <person name="Silar P."/>
            <person name="Natvig D."/>
            <person name="Lalanne C."/>
            <person name="Gautier V."/>
            <person name="Ament-Velasquez S.L."/>
            <person name="Kruys A."/>
            <person name="Hutchinson M.I."/>
            <person name="Powell A.J."/>
            <person name="Barry K."/>
            <person name="Miller A.N."/>
            <person name="Grigoriev I.V."/>
            <person name="Debuchy R."/>
            <person name="Gladieux P."/>
            <person name="Thoren M.H."/>
            <person name="Johannesson H."/>
        </authorList>
    </citation>
    <scope>NUCLEOTIDE SEQUENCE</scope>
    <source>
        <strain evidence="1">CBS 123565</strain>
    </source>
</reference>